<accession>A0A1S9T0Y7</accession>
<evidence type="ECO:0000313" key="2">
    <source>
        <dbReference type="Proteomes" id="UP000190696"/>
    </source>
</evidence>
<dbReference type="SUPFAM" id="SSF56784">
    <property type="entry name" value="HAD-like"/>
    <property type="match status" value="1"/>
</dbReference>
<dbReference type="Gene3D" id="3.40.50.1000">
    <property type="entry name" value="HAD superfamily/HAD-like"/>
    <property type="match status" value="1"/>
</dbReference>
<gene>
    <name evidence="1" type="ORF">BW900_25920</name>
</gene>
<dbReference type="InterPro" id="IPR036412">
    <property type="entry name" value="HAD-like_sf"/>
</dbReference>
<dbReference type="InterPro" id="IPR023214">
    <property type="entry name" value="HAD_sf"/>
</dbReference>
<dbReference type="EMBL" id="MUAI01000037">
    <property type="protein sequence ID" value="OOR03674.1"/>
    <property type="molecule type" value="Genomic_DNA"/>
</dbReference>
<name>A0A1S9T0Y7_BACMY</name>
<dbReference type="Pfam" id="PF08282">
    <property type="entry name" value="Hydrolase_3"/>
    <property type="match status" value="1"/>
</dbReference>
<dbReference type="Proteomes" id="UP000190696">
    <property type="component" value="Unassembled WGS sequence"/>
</dbReference>
<reference evidence="1 2" key="1">
    <citation type="submission" date="2017-01" db="EMBL/GenBank/DDBJ databases">
        <title>Bacillus cereus isolates.</title>
        <authorList>
            <person name="Beno S.M."/>
        </authorList>
    </citation>
    <scope>NUCLEOTIDE SEQUENCE [LARGE SCALE GENOMIC DNA]</scope>
    <source>
        <strain evidence="1 2">FSL W7-1108</strain>
    </source>
</reference>
<evidence type="ECO:0000313" key="1">
    <source>
        <dbReference type="EMBL" id="OOR03674.1"/>
    </source>
</evidence>
<protein>
    <submittedName>
        <fullName evidence="1">Uncharacterized protein</fullName>
    </submittedName>
</protein>
<organism evidence="1 2">
    <name type="scientific">Bacillus mycoides</name>
    <dbReference type="NCBI Taxonomy" id="1405"/>
    <lineage>
        <taxon>Bacteria</taxon>
        <taxon>Bacillati</taxon>
        <taxon>Bacillota</taxon>
        <taxon>Bacilli</taxon>
        <taxon>Bacillales</taxon>
        <taxon>Bacillaceae</taxon>
        <taxon>Bacillus</taxon>
        <taxon>Bacillus cereus group</taxon>
    </lineage>
</organism>
<dbReference type="PROSITE" id="PS01228">
    <property type="entry name" value="COF_1"/>
    <property type="match status" value="1"/>
</dbReference>
<sequence length="78" mass="9107">MFLIFHSYIRILMGRRVVYEERDVLIVAFDLDGTIVNEGGEIIQNIEKVILKLKKSRITPIIATRRVLQSFKNLFSLN</sequence>
<dbReference type="AlphaFoldDB" id="A0A1S9T0Y7"/>
<proteinExistence type="predicted"/>
<comment type="caution">
    <text evidence="1">The sequence shown here is derived from an EMBL/GenBank/DDBJ whole genome shotgun (WGS) entry which is preliminary data.</text>
</comment>